<dbReference type="GO" id="GO:0016491">
    <property type="term" value="F:oxidoreductase activity"/>
    <property type="evidence" value="ECO:0007669"/>
    <property type="project" value="UniProtKB-KW"/>
</dbReference>
<dbReference type="PANTHER" id="PTHR43391:SF82">
    <property type="entry name" value="OXIDOREDUCTASE SADH-RELATED"/>
    <property type="match status" value="1"/>
</dbReference>
<name>A0AAX3LWZ6_9BACL</name>
<dbReference type="KEGG" id="pka:PQ456_12265"/>
<proteinExistence type="inferred from homology"/>
<dbReference type="SUPFAM" id="SSF51735">
    <property type="entry name" value="NAD(P)-binding Rossmann-fold domains"/>
    <property type="match status" value="1"/>
</dbReference>
<dbReference type="PANTHER" id="PTHR43391">
    <property type="entry name" value="RETINOL DEHYDROGENASE-RELATED"/>
    <property type="match status" value="1"/>
</dbReference>
<gene>
    <name evidence="3" type="ORF">PQ456_12265</name>
</gene>
<evidence type="ECO:0000313" key="4">
    <source>
        <dbReference type="Proteomes" id="UP001220509"/>
    </source>
</evidence>
<dbReference type="InterPro" id="IPR002347">
    <property type="entry name" value="SDR_fam"/>
</dbReference>
<dbReference type="PRINTS" id="PR00081">
    <property type="entry name" value="GDHRDH"/>
</dbReference>
<comment type="similarity">
    <text evidence="1">Belongs to the short-chain dehydrogenases/reductases (SDR) family.</text>
</comment>
<keyword evidence="2" id="KW-0560">Oxidoreductase</keyword>
<dbReference type="InterPro" id="IPR036291">
    <property type="entry name" value="NAD(P)-bd_dom_sf"/>
</dbReference>
<keyword evidence="4" id="KW-1185">Reference proteome</keyword>
<dbReference type="Gene3D" id="3.40.50.720">
    <property type="entry name" value="NAD(P)-binding Rossmann-like Domain"/>
    <property type="match status" value="1"/>
</dbReference>
<evidence type="ECO:0000256" key="2">
    <source>
        <dbReference type="ARBA" id="ARBA00023002"/>
    </source>
</evidence>
<evidence type="ECO:0000256" key="1">
    <source>
        <dbReference type="ARBA" id="ARBA00006484"/>
    </source>
</evidence>
<dbReference type="EMBL" id="CP117416">
    <property type="protein sequence ID" value="WCT53984.1"/>
    <property type="molecule type" value="Genomic_DNA"/>
</dbReference>
<evidence type="ECO:0000313" key="3">
    <source>
        <dbReference type="EMBL" id="WCT53984.1"/>
    </source>
</evidence>
<dbReference type="Pfam" id="PF00106">
    <property type="entry name" value="adh_short"/>
    <property type="match status" value="1"/>
</dbReference>
<sequence length="272" mass="29614">MSISLKKLKDQVIVITGASSKVGIATAKMAAAKGAKVLLTSKNEDALLQLATELRAKGYPATWVPADIGREEDVHKIADAAIRTFGRFDTWVNSSDVSLLGDSTEATQDDIKRMFNMNYRGIIYSSKIAINHFKERGVPGALINMSAVWSDRGTVIPVPSSASNFSVKEWTDNLRAEVAKDKVPVSITLLHPGKAVTPYNETMKKHKVMVYPAGSVAENIIYAAQNPKEDIPVYVKESKHPILSSLAVAGLGVIVYASIKQKDQPYQSKDQV</sequence>
<dbReference type="Proteomes" id="UP001220509">
    <property type="component" value="Chromosome"/>
</dbReference>
<accession>A0AAX3LWZ6</accession>
<protein>
    <submittedName>
        <fullName evidence="3">SDR family NAD(P)-dependent oxidoreductase</fullName>
    </submittedName>
</protein>
<dbReference type="AlphaFoldDB" id="A0AAX3LWZ6"/>
<organism evidence="3 4">
    <name type="scientific">Paenibacillus kyungheensis</name>
    <dbReference type="NCBI Taxonomy" id="1452732"/>
    <lineage>
        <taxon>Bacteria</taxon>
        <taxon>Bacillati</taxon>
        <taxon>Bacillota</taxon>
        <taxon>Bacilli</taxon>
        <taxon>Bacillales</taxon>
        <taxon>Paenibacillaceae</taxon>
        <taxon>Paenibacillus</taxon>
    </lineage>
</organism>
<reference evidence="3 4" key="1">
    <citation type="submission" date="2023-02" db="EMBL/GenBank/DDBJ databases">
        <title>Genome sequence of Paenibacillus kyungheensis KACC 18744.</title>
        <authorList>
            <person name="Kim S."/>
            <person name="Heo J."/>
            <person name="Kwon S.-W."/>
        </authorList>
    </citation>
    <scope>NUCLEOTIDE SEQUENCE [LARGE SCALE GENOMIC DNA]</scope>
    <source>
        <strain evidence="3 4">KACC 18744</strain>
    </source>
</reference>
<dbReference type="RefSeq" id="WP_273612539.1">
    <property type="nucleotide sequence ID" value="NZ_CP117416.1"/>
</dbReference>